<feature type="domain" description="F-box" evidence="1">
    <location>
        <begin position="51"/>
        <end position="105"/>
    </location>
</feature>
<dbReference type="AlphaFoldDB" id="S3CPT6"/>
<sequence length="542" mass="62250">MDVTKALDSLRLEDGMPDVVARREALERLLNSINRNEIRFLQERLLDFKFTKDFVSLPTELLIHIVDYLELEDFMRIRAVSHRWNDTFSTAEICSIFTKNFFRPYWNAFEYDSQILADWLPRAVLKRLQRTNGHHCSVLHGERKTGPSLLAVYDSSRTEYCSGRIAYNYDAQTVAVKNLRTGIEIHLREDNREPMNEWKLFDQFLIVKIASWGPRRLLAIPLERDSTMQTSTIQLPSFTSNSRGSITASGKQVGIITQPGEVFLWNIGGCLSQLKFSPACAKLEKASPVDSRLYFNPYDESRCYLVMIATTHNHSAKTREFQVILQEYESGKATTAHQFVVSVDYTIGGLGVELVELEDGCIGLKIPGDNTTLLADIDPITESISPLGQQARRKCSPCTHTFAPPELRINGVAGSPNPQTIQPFVILKFDIHSRRWSTATFHLLGYHFSRRKHTIWRDQYLYDHEFLDRESDTYRTENIYCVKNCSLPSTKRVPWVETEPGIRITEVNVDDEFLVCFHGDGYTALQYPTVDPLPKKTFVRDW</sequence>
<dbReference type="OMA" id="EPERENC"/>
<keyword evidence="3" id="KW-1185">Reference proteome</keyword>
<evidence type="ECO:0000313" key="2">
    <source>
        <dbReference type="EMBL" id="EPE27149.1"/>
    </source>
</evidence>
<proteinExistence type="predicted"/>
<gene>
    <name evidence="2" type="ORF">GLAREA_03063</name>
</gene>
<name>S3CPT6_GLAL2</name>
<dbReference type="Gene3D" id="1.20.1280.50">
    <property type="match status" value="1"/>
</dbReference>
<accession>S3CPT6</accession>
<dbReference type="InterPro" id="IPR036047">
    <property type="entry name" value="F-box-like_dom_sf"/>
</dbReference>
<dbReference type="CDD" id="cd09917">
    <property type="entry name" value="F-box_SF"/>
    <property type="match status" value="1"/>
</dbReference>
<dbReference type="Pfam" id="PF12937">
    <property type="entry name" value="F-box-like"/>
    <property type="match status" value="1"/>
</dbReference>
<protein>
    <submittedName>
        <fullName evidence="2">F-box</fullName>
    </submittedName>
</protein>
<dbReference type="Proteomes" id="UP000016922">
    <property type="component" value="Unassembled WGS sequence"/>
</dbReference>
<evidence type="ECO:0000259" key="1">
    <source>
        <dbReference type="PROSITE" id="PS50181"/>
    </source>
</evidence>
<dbReference type="PROSITE" id="PS50181">
    <property type="entry name" value="FBOX"/>
    <property type="match status" value="1"/>
</dbReference>
<dbReference type="SMART" id="SM00256">
    <property type="entry name" value="FBOX"/>
    <property type="match status" value="1"/>
</dbReference>
<evidence type="ECO:0000313" key="3">
    <source>
        <dbReference type="Proteomes" id="UP000016922"/>
    </source>
</evidence>
<dbReference type="SUPFAM" id="SSF81383">
    <property type="entry name" value="F-box domain"/>
    <property type="match status" value="1"/>
</dbReference>
<organism evidence="2 3">
    <name type="scientific">Glarea lozoyensis (strain ATCC 20868 / MF5171)</name>
    <dbReference type="NCBI Taxonomy" id="1116229"/>
    <lineage>
        <taxon>Eukaryota</taxon>
        <taxon>Fungi</taxon>
        <taxon>Dikarya</taxon>
        <taxon>Ascomycota</taxon>
        <taxon>Pezizomycotina</taxon>
        <taxon>Leotiomycetes</taxon>
        <taxon>Helotiales</taxon>
        <taxon>Helotiaceae</taxon>
        <taxon>Glarea</taxon>
    </lineage>
</organism>
<dbReference type="InterPro" id="IPR001810">
    <property type="entry name" value="F-box_dom"/>
</dbReference>
<dbReference type="eggNOG" id="ENOG502STHF">
    <property type="taxonomic scope" value="Eukaryota"/>
</dbReference>
<dbReference type="RefSeq" id="XP_008086339.1">
    <property type="nucleotide sequence ID" value="XM_008088148.1"/>
</dbReference>
<dbReference type="HOGENOM" id="CLU_502518_0_0_1"/>
<dbReference type="EMBL" id="KE145370">
    <property type="protein sequence ID" value="EPE27149.1"/>
    <property type="molecule type" value="Genomic_DNA"/>
</dbReference>
<dbReference type="OrthoDB" id="5295250at2759"/>
<reference evidence="2 3" key="1">
    <citation type="journal article" date="2013" name="BMC Genomics">
        <title>Genomics-driven discovery of the pneumocandin biosynthetic gene cluster in the fungus Glarea lozoyensis.</title>
        <authorList>
            <person name="Chen L."/>
            <person name="Yue Q."/>
            <person name="Zhang X."/>
            <person name="Xiang M."/>
            <person name="Wang C."/>
            <person name="Li S."/>
            <person name="Che Y."/>
            <person name="Ortiz-Lopez F.J."/>
            <person name="Bills G.F."/>
            <person name="Liu X."/>
            <person name="An Z."/>
        </authorList>
    </citation>
    <scope>NUCLEOTIDE SEQUENCE [LARGE SCALE GENOMIC DNA]</scope>
    <source>
        <strain evidence="3">ATCC 20868 / MF5171</strain>
    </source>
</reference>
<dbReference type="GeneID" id="19462119"/>
<dbReference type="KEGG" id="glz:GLAREA_03063"/>
<dbReference type="STRING" id="1116229.S3CPT6"/>